<evidence type="ECO:0000313" key="2">
    <source>
        <dbReference type="Proteomes" id="UP000318815"/>
    </source>
</evidence>
<name>A0A5C6LYA3_9BACT</name>
<reference evidence="1 2" key="1">
    <citation type="submission" date="2019-08" db="EMBL/GenBank/DDBJ databases">
        <title>Whole genome sequencing of chitin degrading bacteria Chitinophaga pinensis YS16.</title>
        <authorList>
            <person name="Singh R.P."/>
            <person name="Manchanda G."/>
            <person name="Maurya I.K."/>
            <person name="Joshi N.K."/>
            <person name="Srivastava A.K."/>
        </authorList>
    </citation>
    <scope>NUCLEOTIDE SEQUENCE [LARGE SCALE GENOMIC DNA]</scope>
    <source>
        <strain evidence="1 2">YS-16</strain>
    </source>
</reference>
<organism evidence="1 2">
    <name type="scientific">Chitinophaga pinensis</name>
    <dbReference type="NCBI Taxonomy" id="79329"/>
    <lineage>
        <taxon>Bacteria</taxon>
        <taxon>Pseudomonadati</taxon>
        <taxon>Bacteroidota</taxon>
        <taxon>Chitinophagia</taxon>
        <taxon>Chitinophagales</taxon>
        <taxon>Chitinophagaceae</taxon>
        <taxon>Chitinophaga</taxon>
    </lineage>
</organism>
<dbReference type="OrthoDB" id="1550456at2"/>
<sequence>MTYVHITAIKAAHARVKTGADFPRYIQEIKALGLRRYEYFVTDGNTVYYGDNGHQVQSLPIYEEKAINTMLCNSFKTYDYYSSTGQTAFLTFCQQAADAGVEKWVIDTERMVCTYLDRKGGILVEDPFHKVIMP</sequence>
<comment type="caution">
    <text evidence="1">The sequence shown here is derived from an EMBL/GenBank/DDBJ whole genome shotgun (WGS) entry which is preliminary data.</text>
</comment>
<dbReference type="AlphaFoldDB" id="A0A5C6LYA3"/>
<accession>A0A5C6LYA3</accession>
<proteinExistence type="predicted"/>
<dbReference type="InterPro" id="IPR036696">
    <property type="entry name" value="YdfO-like_sf"/>
</dbReference>
<evidence type="ECO:0000313" key="1">
    <source>
        <dbReference type="EMBL" id="TWW01627.1"/>
    </source>
</evidence>
<gene>
    <name evidence="1" type="ORF">FEF09_06425</name>
</gene>
<dbReference type="Pfam" id="PF07166">
    <property type="entry name" value="DUF1398"/>
    <property type="match status" value="1"/>
</dbReference>
<dbReference type="InterPro" id="IPR009833">
    <property type="entry name" value="DUF1398"/>
</dbReference>
<dbReference type="EMBL" id="VOHS01000004">
    <property type="protein sequence ID" value="TWW01627.1"/>
    <property type="molecule type" value="Genomic_DNA"/>
</dbReference>
<feature type="non-terminal residue" evidence="1">
    <location>
        <position position="134"/>
    </location>
</feature>
<dbReference type="RefSeq" id="WP_146304348.1">
    <property type="nucleotide sequence ID" value="NZ_VOHS01000004.1"/>
</dbReference>
<dbReference type="SUPFAM" id="SSF160419">
    <property type="entry name" value="YdfO-like"/>
    <property type="match status" value="1"/>
</dbReference>
<dbReference type="Gene3D" id="3.30.1810.10">
    <property type="entry name" value="YdfO-like"/>
    <property type="match status" value="1"/>
</dbReference>
<protein>
    <submittedName>
        <fullName evidence="1">DUF1398 domain-containing protein</fullName>
    </submittedName>
</protein>
<dbReference type="Proteomes" id="UP000318815">
    <property type="component" value="Unassembled WGS sequence"/>
</dbReference>
<keyword evidence="2" id="KW-1185">Reference proteome</keyword>